<evidence type="ECO:0000256" key="3">
    <source>
        <dbReference type="ARBA" id="ARBA00023136"/>
    </source>
</evidence>
<keyword evidence="3 4" id="KW-0472">Membrane</keyword>
<dbReference type="EMBL" id="CP000975">
    <property type="protein sequence ID" value="ACD83544.1"/>
    <property type="molecule type" value="Genomic_DNA"/>
</dbReference>
<organism evidence="7 8">
    <name type="scientific">Methylacidiphilum infernorum (isolate V4)</name>
    <name type="common">Methylokorus infernorum (strain V4)</name>
    <dbReference type="NCBI Taxonomy" id="481448"/>
    <lineage>
        <taxon>Bacteria</taxon>
        <taxon>Pseudomonadati</taxon>
        <taxon>Verrucomicrobiota</taxon>
        <taxon>Methylacidiphilae</taxon>
        <taxon>Methylacidiphilales</taxon>
        <taxon>Methylacidiphilaceae</taxon>
        <taxon>Methylacidiphilum (ex Ratnadevi et al. 2023)</taxon>
    </lineage>
</organism>
<dbReference type="Gene3D" id="3.30.1330.60">
    <property type="entry name" value="OmpA-like domain"/>
    <property type="match status" value="1"/>
</dbReference>
<dbReference type="GO" id="GO:0016020">
    <property type="term" value="C:membrane"/>
    <property type="evidence" value="ECO:0007669"/>
    <property type="project" value="UniProtKB-SubCell"/>
</dbReference>
<evidence type="ECO:0000256" key="2">
    <source>
        <dbReference type="ARBA" id="ARBA00022729"/>
    </source>
</evidence>
<reference evidence="7 8" key="1">
    <citation type="journal article" date="2008" name="Biol. Direct">
        <title>Complete genome sequence of the extremely acidophilic methanotroph isolate V4, Methylacidiphilum infernorum, a representative of the bacterial phylum Verrucomicrobia.</title>
        <authorList>
            <person name="Hou S."/>
            <person name="Makarova K.S."/>
            <person name="Saw J.H."/>
            <person name="Senin P."/>
            <person name="Ly B.V."/>
            <person name="Zhou Z."/>
            <person name="Ren Y."/>
            <person name="Wang J."/>
            <person name="Galperin M.Y."/>
            <person name="Omelchenko M.V."/>
            <person name="Wolf Y.I."/>
            <person name="Yutin N."/>
            <person name="Koonin E.V."/>
            <person name="Stott M.B."/>
            <person name="Mountain B.W."/>
            <person name="Crowe M.A."/>
            <person name="Smirnova A.V."/>
            <person name="Dunfield P.F."/>
            <person name="Feng L."/>
            <person name="Wang L."/>
            <person name="Alam M."/>
        </authorList>
    </citation>
    <scope>NUCLEOTIDE SEQUENCE [LARGE SCALE GENOMIC DNA]</scope>
    <source>
        <strain evidence="8">Isolate V4</strain>
    </source>
</reference>
<evidence type="ECO:0000313" key="8">
    <source>
        <dbReference type="Proteomes" id="UP000009149"/>
    </source>
</evidence>
<evidence type="ECO:0000256" key="1">
    <source>
        <dbReference type="ARBA" id="ARBA00004370"/>
    </source>
</evidence>
<dbReference type="CDD" id="cd07185">
    <property type="entry name" value="OmpA_C-like"/>
    <property type="match status" value="1"/>
</dbReference>
<keyword evidence="5" id="KW-1133">Transmembrane helix</keyword>
<dbReference type="STRING" id="481448.Minf_1490"/>
<protein>
    <submittedName>
        <fullName evidence="7">Outer membrane protein or related peptidoglycan-associated (Lipo)protein</fullName>
    </submittedName>
</protein>
<dbReference type="SUPFAM" id="SSF53850">
    <property type="entry name" value="Periplasmic binding protein-like II"/>
    <property type="match status" value="1"/>
</dbReference>
<evidence type="ECO:0000256" key="4">
    <source>
        <dbReference type="PROSITE-ProRule" id="PRU00473"/>
    </source>
</evidence>
<dbReference type="PANTHER" id="PTHR30570:SF1">
    <property type="entry name" value="PHOSPHATE-BINDING PROTEIN PSTS"/>
    <property type="match status" value="1"/>
</dbReference>
<dbReference type="InterPro" id="IPR024370">
    <property type="entry name" value="PBP_domain"/>
</dbReference>
<dbReference type="AlphaFoldDB" id="B3DW41"/>
<dbReference type="InterPro" id="IPR036737">
    <property type="entry name" value="OmpA-like_sf"/>
</dbReference>
<evidence type="ECO:0000259" key="6">
    <source>
        <dbReference type="PROSITE" id="PS51123"/>
    </source>
</evidence>
<dbReference type="PROSITE" id="PS51123">
    <property type="entry name" value="OMPA_2"/>
    <property type="match status" value="1"/>
</dbReference>
<comment type="subcellular location">
    <subcellularLocation>
        <location evidence="1">Membrane</location>
    </subcellularLocation>
</comment>
<dbReference type="InterPro" id="IPR050811">
    <property type="entry name" value="Phosphate_ABC_transporter"/>
</dbReference>
<dbReference type="Gene3D" id="3.40.190.10">
    <property type="entry name" value="Periplasmic binding protein-like II"/>
    <property type="match status" value="2"/>
</dbReference>
<dbReference type="KEGG" id="min:Minf_1490"/>
<dbReference type="Proteomes" id="UP000009149">
    <property type="component" value="Chromosome"/>
</dbReference>
<name>B3DW41_METI4</name>
<dbReference type="OrthoDB" id="9790048at2"/>
<dbReference type="InterPro" id="IPR006665">
    <property type="entry name" value="OmpA-like"/>
</dbReference>
<dbReference type="InterPro" id="IPR006664">
    <property type="entry name" value="OMP_bac"/>
</dbReference>
<feature type="domain" description="OmpA-like" evidence="6">
    <location>
        <begin position="410"/>
        <end position="527"/>
    </location>
</feature>
<dbReference type="PRINTS" id="PR01021">
    <property type="entry name" value="OMPADOMAIN"/>
</dbReference>
<keyword evidence="5" id="KW-0812">Transmembrane</keyword>
<proteinExistence type="predicted"/>
<dbReference type="RefSeq" id="WP_012463826.1">
    <property type="nucleotide sequence ID" value="NC_010794.1"/>
</dbReference>
<dbReference type="Pfam" id="PF00691">
    <property type="entry name" value="OmpA"/>
    <property type="match status" value="1"/>
</dbReference>
<dbReference type="SUPFAM" id="SSF103088">
    <property type="entry name" value="OmpA-like"/>
    <property type="match status" value="1"/>
</dbReference>
<evidence type="ECO:0000256" key="5">
    <source>
        <dbReference type="SAM" id="Phobius"/>
    </source>
</evidence>
<evidence type="ECO:0000313" key="7">
    <source>
        <dbReference type="EMBL" id="ACD83544.1"/>
    </source>
</evidence>
<dbReference type="eggNOG" id="COG0226">
    <property type="taxonomic scope" value="Bacteria"/>
</dbReference>
<feature type="transmembrane region" description="Helical" evidence="5">
    <location>
        <begin position="54"/>
        <end position="77"/>
    </location>
</feature>
<dbReference type="PANTHER" id="PTHR30570">
    <property type="entry name" value="PERIPLASMIC PHOSPHATE BINDING COMPONENT OF PHOSPHATE ABC TRANSPORTER"/>
    <property type="match status" value="1"/>
</dbReference>
<accession>B3DW41</accession>
<dbReference type="eggNOG" id="COG2885">
    <property type="taxonomic scope" value="Bacteria"/>
</dbReference>
<dbReference type="Pfam" id="PF12849">
    <property type="entry name" value="PBP_like_2"/>
    <property type="match status" value="1"/>
</dbReference>
<sequence>MIRKGICNNFGNCPNKADRRSVIEVPGDKEFVCPDCGSPLIPLEEWNKKKGKKFFFPLLFIALVLPGIIIVLGSHFFSSKEQKKGMGLATSQLQILFVLSGENRLVESLVRPLVLGFLNDVVKGKNPEWIEHDPKESEVACELPGGKAKGLIKIFTESPNSGFMRMASMKEPVGLFCCRKVTPEELKRFPFDMTSSDHEYVIGQSGVVVFVNGQNPIDSLSLEQLQKIFSGQLTDWKELTQGFKGKIMPVVPAEKSFCGWQNFANLFGGGLQQNGKEQKAIPGDEFKKRISKDPGILGIEDFSRLSATVSSVKILSLYMKGAVAFKPTPLTIGTEAYPLSYRIYFYVSPNGSSTWIQAFIQYILSDAGQKVVSSRGFVGSGLKEERSLVNLSPLSNEPIPADASTRYRTLVKDSTRVPFDIRFRFGTAELDNKGRVDIQRLARFLSEAENSDKGVLLIGFTDNVGSHTYNLGLSLERAQSVAKALESRGITVVNVAGAGEEMPVASNESEEGREKNRRVEVWLCPKKK</sequence>
<dbReference type="HOGENOM" id="CLU_026228_8_0_0"/>
<gene>
    <name evidence="7" type="primary">ompA</name>
    <name evidence="7" type="ordered locus">Minf_1490</name>
</gene>
<keyword evidence="2" id="KW-0732">Signal</keyword>